<comment type="subcellular location">
    <subcellularLocation>
        <location evidence="1">Nucleus</location>
    </subcellularLocation>
</comment>
<proteinExistence type="predicted"/>
<evidence type="ECO:0000256" key="9">
    <source>
        <dbReference type="ARBA" id="ARBA00023242"/>
    </source>
</evidence>
<keyword evidence="2" id="KW-0479">Metal-binding</keyword>
<keyword evidence="8" id="KW-0804">Transcription</keyword>
<evidence type="ECO:0000256" key="7">
    <source>
        <dbReference type="ARBA" id="ARBA00023125"/>
    </source>
</evidence>
<evidence type="ECO:0000256" key="3">
    <source>
        <dbReference type="ARBA" id="ARBA00022737"/>
    </source>
</evidence>
<keyword evidence="3" id="KW-0677">Repeat</keyword>
<name>A0AAV4TGY3_9ARAC</name>
<sequence>MSVHEKRHISHIDSCDRRFCRSDEFKRHLRIQSGQKPFQCRVCMRSFSRSDHLLTHARARTGENPFSCDSCFRRFARNDEKRGTPKCTRSRKRKKRE</sequence>
<keyword evidence="9" id="KW-0539">Nucleus</keyword>
<evidence type="ECO:0000313" key="12">
    <source>
        <dbReference type="EMBL" id="GIY44499.1"/>
    </source>
</evidence>
<dbReference type="AlphaFoldDB" id="A0AAV4TGY3"/>
<keyword evidence="4 10" id="KW-0863">Zinc-finger</keyword>
<reference evidence="12 13" key="1">
    <citation type="submission" date="2021-06" db="EMBL/GenBank/DDBJ databases">
        <title>Caerostris darwini draft genome.</title>
        <authorList>
            <person name="Kono N."/>
            <person name="Arakawa K."/>
        </authorList>
    </citation>
    <scope>NUCLEOTIDE SEQUENCE [LARGE SCALE GENOMIC DNA]</scope>
</reference>
<dbReference type="Proteomes" id="UP001054837">
    <property type="component" value="Unassembled WGS sequence"/>
</dbReference>
<dbReference type="InterPro" id="IPR013087">
    <property type="entry name" value="Znf_C2H2_type"/>
</dbReference>
<keyword evidence="6" id="KW-0805">Transcription regulation</keyword>
<protein>
    <recommendedName>
        <fullName evidence="11">C2H2-type domain-containing protein</fullName>
    </recommendedName>
</protein>
<dbReference type="GO" id="GO:0008270">
    <property type="term" value="F:zinc ion binding"/>
    <property type="evidence" value="ECO:0007669"/>
    <property type="project" value="UniProtKB-KW"/>
</dbReference>
<feature type="domain" description="C2H2-type" evidence="11">
    <location>
        <begin position="8"/>
        <end position="37"/>
    </location>
</feature>
<dbReference type="GO" id="GO:0000981">
    <property type="term" value="F:DNA-binding transcription factor activity, RNA polymerase II-specific"/>
    <property type="evidence" value="ECO:0007669"/>
    <property type="project" value="TreeGrafter"/>
</dbReference>
<dbReference type="Pfam" id="PF00096">
    <property type="entry name" value="zf-C2H2"/>
    <property type="match status" value="2"/>
</dbReference>
<comment type="caution">
    <text evidence="12">The sequence shown here is derived from an EMBL/GenBank/DDBJ whole genome shotgun (WGS) entry which is preliminary data.</text>
</comment>
<evidence type="ECO:0000256" key="6">
    <source>
        <dbReference type="ARBA" id="ARBA00023015"/>
    </source>
</evidence>
<evidence type="ECO:0000256" key="5">
    <source>
        <dbReference type="ARBA" id="ARBA00022833"/>
    </source>
</evidence>
<dbReference type="EMBL" id="BPLQ01009529">
    <property type="protein sequence ID" value="GIY44499.1"/>
    <property type="molecule type" value="Genomic_DNA"/>
</dbReference>
<dbReference type="PANTHER" id="PTHR23235:SF60">
    <property type="entry name" value="STRIPE, ISOFORM D"/>
    <property type="match status" value="1"/>
</dbReference>
<evidence type="ECO:0000256" key="1">
    <source>
        <dbReference type="ARBA" id="ARBA00004123"/>
    </source>
</evidence>
<evidence type="ECO:0000256" key="2">
    <source>
        <dbReference type="ARBA" id="ARBA00022723"/>
    </source>
</evidence>
<evidence type="ECO:0000313" key="13">
    <source>
        <dbReference type="Proteomes" id="UP001054837"/>
    </source>
</evidence>
<feature type="domain" description="C2H2-type" evidence="11">
    <location>
        <begin position="38"/>
        <end position="65"/>
    </location>
</feature>
<evidence type="ECO:0000259" key="11">
    <source>
        <dbReference type="PROSITE" id="PS50157"/>
    </source>
</evidence>
<keyword evidence="5" id="KW-0862">Zinc</keyword>
<dbReference type="PANTHER" id="PTHR23235">
    <property type="entry name" value="KRUEPPEL-LIKE TRANSCRIPTION FACTOR"/>
    <property type="match status" value="1"/>
</dbReference>
<dbReference type="SUPFAM" id="SSF57667">
    <property type="entry name" value="beta-beta-alpha zinc fingers"/>
    <property type="match status" value="1"/>
</dbReference>
<dbReference type="PROSITE" id="PS50157">
    <property type="entry name" value="ZINC_FINGER_C2H2_2"/>
    <property type="match status" value="2"/>
</dbReference>
<organism evidence="12 13">
    <name type="scientific">Caerostris darwini</name>
    <dbReference type="NCBI Taxonomy" id="1538125"/>
    <lineage>
        <taxon>Eukaryota</taxon>
        <taxon>Metazoa</taxon>
        <taxon>Ecdysozoa</taxon>
        <taxon>Arthropoda</taxon>
        <taxon>Chelicerata</taxon>
        <taxon>Arachnida</taxon>
        <taxon>Araneae</taxon>
        <taxon>Araneomorphae</taxon>
        <taxon>Entelegynae</taxon>
        <taxon>Araneoidea</taxon>
        <taxon>Araneidae</taxon>
        <taxon>Caerostris</taxon>
    </lineage>
</organism>
<dbReference type="FunFam" id="3.30.160.60:FF:000064">
    <property type="entry name" value="Early growth response protein 3"/>
    <property type="match status" value="1"/>
</dbReference>
<evidence type="ECO:0000256" key="4">
    <source>
        <dbReference type="ARBA" id="ARBA00022771"/>
    </source>
</evidence>
<evidence type="ECO:0000256" key="10">
    <source>
        <dbReference type="PROSITE-ProRule" id="PRU00042"/>
    </source>
</evidence>
<gene>
    <name evidence="12" type="ORF">CDAR_521761</name>
</gene>
<dbReference type="GO" id="GO:0000978">
    <property type="term" value="F:RNA polymerase II cis-regulatory region sequence-specific DNA binding"/>
    <property type="evidence" value="ECO:0007669"/>
    <property type="project" value="TreeGrafter"/>
</dbReference>
<keyword evidence="7" id="KW-0238">DNA-binding</keyword>
<dbReference type="InterPro" id="IPR036236">
    <property type="entry name" value="Znf_C2H2_sf"/>
</dbReference>
<evidence type="ECO:0000256" key="8">
    <source>
        <dbReference type="ARBA" id="ARBA00023163"/>
    </source>
</evidence>
<keyword evidence="13" id="KW-1185">Reference proteome</keyword>
<dbReference type="GO" id="GO:0005634">
    <property type="term" value="C:nucleus"/>
    <property type="evidence" value="ECO:0007669"/>
    <property type="project" value="UniProtKB-SubCell"/>
</dbReference>
<dbReference type="Gene3D" id="3.30.160.60">
    <property type="entry name" value="Classic Zinc Finger"/>
    <property type="match status" value="2"/>
</dbReference>
<accession>A0AAV4TGY3</accession>